<keyword evidence="2" id="KW-1185">Reference proteome</keyword>
<protein>
    <submittedName>
        <fullName evidence="1">Retrovirus-related Pol polyprotein from transposon TNT 1-94</fullName>
    </submittedName>
</protein>
<reference evidence="1" key="1">
    <citation type="submission" date="2020-09" db="EMBL/GenBank/DDBJ databases">
        <title>Genome-Enabled Discovery of Anthraquinone Biosynthesis in Senna tora.</title>
        <authorList>
            <person name="Kang S.-H."/>
            <person name="Pandey R.P."/>
            <person name="Lee C.-M."/>
            <person name="Sim J.-S."/>
            <person name="Jeong J.-T."/>
            <person name="Choi B.-S."/>
            <person name="Jung M."/>
            <person name="Ginzburg D."/>
            <person name="Zhao K."/>
            <person name="Won S.Y."/>
            <person name="Oh T.-J."/>
            <person name="Yu Y."/>
            <person name="Kim N.-H."/>
            <person name="Lee O.R."/>
            <person name="Lee T.-H."/>
            <person name="Bashyal P."/>
            <person name="Kim T.-S."/>
            <person name="Lee W.-H."/>
            <person name="Kawkins C."/>
            <person name="Kim C.-K."/>
            <person name="Kim J.S."/>
            <person name="Ahn B.O."/>
            <person name="Rhee S.Y."/>
            <person name="Sohng J.K."/>
        </authorList>
    </citation>
    <scope>NUCLEOTIDE SEQUENCE</scope>
    <source>
        <tissue evidence="1">Leaf</tissue>
    </source>
</reference>
<dbReference type="AlphaFoldDB" id="A0A834T459"/>
<comment type="caution">
    <text evidence="1">The sequence shown here is derived from an EMBL/GenBank/DDBJ whole genome shotgun (WGS) entry which is preliminary data.</text>
</comment>
<dbReference type="EMBL" id="JAAIUW010000009">
    <property type="protein sequence ID" value="KAF7815230.1"/>
    <property type="molecule type" value="Genomic_DNA"/>
</dbReference>
<name>A0A834T459_9FABA</name>
<dbReference type="Proteomes" id="UP000634136">
    <property type="component" value="Unassembled WGS sequence"/>
</dbReference>
<proteinExistence type="predicted"/>
<sequence length="105" mass="12090">MASTTTKYEQANEEKFRDGVTKDKKFGLKKALSAIFMNVTDSVIREIAAEDMVAWKKIKEQYLAKTRIRPSLCYVHYQHPKKPFVDSMLYGKEIISLDNVSNALK</sequence>
<gene>
    <name evidence="1" type="ORF">G2W53_029199</name>
</gene>
<organism evidence="1 2">
    <name type="scientific">Senna tora</name>
    <dbReference type="NCBI Taxonomy" id="362788"/>
    <lineage>
        <taxon>Eukaryota</taxon>
        <taxon>Viridiplantae</taxon>
        <taxon>Streptophyta</taxon>
        <taxon>Embryophyta</taxon>
        <taxon>Tracheophyta</taxon>
        <taxon>Spermatophyta</taxon>
        <taxon>Magnoliopsida</taxon>
        <taxon>eudicotyledons</taxon>
        <taxon>Gunneridae</taxon>
        <taxon>Pentapetalae</taxon>
        <taxon>rosids</taxon>
        <taxon>fabids</taxon>
        <taxon>Fabales</taxon>
        <taxon>Fabaceae</taxon>
        <taxon>Caesalpinioideae</taxon>
        <taxon>Cassia clade</taxon>
        <taxon>Senna</taxon>
    </lineage>
</organism>
<evidence type="ECO:0000313" key="2">
    <source>
        <dbReference type="Proteomes" id="UP000634136"/>
    </source>
</evidence>
<accession>A0A834T459</accession>
<evidence type="ECO:0000313" key="1">
    <source>
        <dbReference type="EMBL" id="KAF7815230.1"/>
    </source>
</evidence>